<reference evidence="3" key="1">
    <citation type="submission" date="2014-02" db="EMBL/GenBank/DDBJ databases">
        <title>The Genome Sequence of Trichophyton rubrum (morphotype fischeri) CBS 288.86.</title>
        <authorList>
            <consortium name="The Broad Institute Genomics Platform"/>
            <person name="Cuomo C.A."/>
            <person name="White T.C."/>
            <person name="Graser Y."/>
            <person name="Martinez-Rossi N."/>
            <person name="Heitman J."/>
            <person name="Young S.K."/>
            <person name="Zeng Q."/>
            <person name="Gargeya S."/>
            <person name="Abouelleil A."/>
            <person name="Alvarado L."/>
            <person name="Chapman S.B."/>
            <person name="Gainer-Dewar J."/>
            <person name="Goldberg J."/>
            <person name="Griggs A."/>
            <person name="Gujja S."/>
            <person name="Hansen M."/>
            <person name="Howarth C."/>
            <person name="Imamovic A."/>
            <person name="Larimer J."/>
            <person name="Martinez D."/>
            <person name="Murphy C."/>
            <person name="Pearson M.D."/>
            <person name="Persinoti G."/>
            <person name="Poon T."/>
            <person name="Priest M."/>
            <person name="Roberts A.D."/>
            <person name="Saif S."/>
            <person name="Shea T.D."/>
            <person name="Sykes S.N."/>
            <person name="Wortman J."/>
            <person name="Nusbaum C."/>
            <person name="Birren B."/>
        </authorList>
    </citation>
    <scope>NUCLEOTIDE SEQUENCE [LARGE SCALE GENOMIC DNA]</scope>
    <source>
        <strain evidence="3">CBS 288.86</strain>
    </source>
</reference>
<feature type="region of interest" description="Disordered" evidence="2">
    <location>
        <begin position="55"/>
        <end position="97"/>
    </location>
</feature>
<sequence length="482" mass="54696">MSIWPSANPKVLRPIPLSVCNIPSEPLIHIERQSRQLQSELQELLDAQSRILIVRQPLDSPTNTPSTRSSTPTTSHTSGRKQTMPIPVRQPRKKPPTLRNVRQGILRSIHLLLCLKEEERDIFTSEMYARKDAIDKVKTFMEKQAGLEKHISQMRAGSQQKHVETLSNELRELEGEIKEVESRLAEMKSRRRHMIDEITKRQSSVDAKLSSYEGALSLVKKDSEQFLKTPPVAPLHSDSVPTPFFSLKPNRRTLQMAEEHWTQELSSLEKRSLTTDHEIEALEEGGQIWNDTILLVTKTETTLRNTLNQLREEDYSVESAKPAVVERTELSEVQKMLTSTLNKLDEYLHLAEEKKWSLLICSIGAEREAFNEARTRFSSMFKLRHQTPEVDREGTMVGEVPDDLLASHAPSGDGSLSPEIHRPPEHSLKSELEPGFEPEQKGDLDETVHTTDQANACPSTPPVSRNMDDSDDEPDPAWLLSP</sequence>
<feature type="compositionally biased region" description="Low complexity" evidence="2">
    <location>
        <begin position="60"/>
        <end position="77"/>
    </location>
</feature>
<keyword evidence="1" id="KW-0175">Coiled coil</keyword>
<evidence type="ECO:0000256" key="1">
    <source>
        <dbReference type="SAM" id="Coils"/>
    </source>
</evidence>
<evidence type="ECO:0000313" key="3">
    <source>
        <dbReference type="EMBL" id="EZF54422.1"/>
    </source>
</evidence>
<dbReference type="OrthoDB" id="5342758at2759"/>
<evidence type="ECO:0008006" key="4">
    <source>
        <dbReference type="Google" id="ProtNLM"/>
    </source>
</evidence>
<organism evidence="3">
    <name type="scientific">Trichophyton rubrum CBS 288.86</name>
    <dbReference type="NCBI Taxonomy" id="1215330"/>
    <lineage>
        <taxon>Eukaryota</taxon>
        <taxon>Fungi</taxon>
        <taxon>Dikarya</taxon>
        <taxon>Ascomycota</taxon>
        <taxon>Pezizomycotina</taxon>
        <taxon>Eurotiomycetes</taxon>
        <taxon>Eurotiomycetidae</taxon>
        <taxon>Onygenales</taxon>
        <taxon>Arthrodermataceae</taxon>
        <taxon>Trichophyton</taxon>
    </lineage>
</organism>
<gene>
    <name evidence="3" type="ORF">H103_02865</name>
</gene>
<accession>A0A022W7S8</accession>
<feature type="region of interest" description="Disordered" evidence="2">
    <location>
        <begin position="403"/>
        <end position="482"/>
    </location>
</feature>
<dbReference type="HOGENOM" id="CLU_015530_0_1_1"/>
<dbReference type="EMBL" id="KK207790">
    <property type="protein sequence ID" value="EZF54422.1"/>
    <property type="molecule type" value="Genomic_DNA"/>
</dbReference>
<feature type="compositionally biased region" description="Basic and acidic residues" evidence="2">
    <location>
        <begin position="419"/>
        <end position="449"/>
    </location>
</feature>
<dbReference type="Proteomes" id="UP000023758">
    <property type="component" value="Unassembled WGS sequence"/>
</dbReference>
<proteinExistence type="predicted"/>
<name>A0A022W7S8_TRIRU</name>
<dbReference type="AlphaFoldDB" id="A0A022W7S8"/>
<feature type="coiled-coil region" evidence="1">
    <location>
        <begin position="156"/>
        <end position="197"/>
    </location>
</feature>
<protein>
    <recommendedName>
        <fullName evidence="4">Atg28p</fullName>
    </recommendedName>
</protein>
<evidence type="ECO:0000256" key="2">
    <source>
        <dbReference type="SAM" id="MobiDB-lite"/>
    </source>
</evidence>